<sequence>MKLTNSDTEKECRADLIDSKKYLMESEKGQHVLKHARKICGDIKTIYALSHTPEQGEDIFRVLVNGERIFGFDLQDEAGQFEAFNITTYSLKEYERLLTGKMGKLMLAIALDLSKGDMQVDN</sequence>
<comment type="caution">
    <text evidence="1">The sequence shown here is derived from an EMBL/GenBank/DDBJ whole genome shotgun (WGS) entry which is preliminary data.</text>
</comment>
<evidence type="ECO:0000313" key="1">
    <source>
        <dbReference type="EMBL" id="MCB6182923.1"/>
    </source>
</evidence>
<gene>
    <name evidence="1" type="ORF">LIN78_05095</name>
</gene>
<name>A0ABS8D4K3_9NEIS</name>
<keyword evidence="2" id="KW-1185">Reference proteome</keyword>
<dbReference type="EMBL" id="JAJBZT010000002">
    <property type="protein sequence ID" value="MCB6182923.1"/>
    <property type="molecule type" value="Genomic_DNA"/>
</dbReference>
<reference evidence="1" key="1">
    <citation type="submission" date="2021-10" db="EMBL/GenBank/DDBJ databases">
        <title>The complete genome sequence of Leeia sp. TBRC 13508.</title>
        <authorList>
            <person name="Charoenyingcharoen P."/>
            <person name="Yukphan P."/>
        </authorList>
    </citation>
    <scope>NUCLEOTIDE SEQUENCE</scope>
    <source>
        <strain evidence="1">TBRC 13508</strain>
    </source>
</reference>
<dbReference type="Proteomes" id="UP001165395">
    <property type="component" value="Unassembled WGS sequence"/>
</dbReference>
<proteinExistence type="predicted"/>
<accession>A0ABS8D4K3</accession>
<organism evidence="1 2">
    <name type="scientific">Leeia speluncae</name>
    <dbReference type="NCBI Taxonomy" id="2884804"/>
    <lineage>
        <taxon>Bacteria</taxon>
        <taxon>Pseudomonadati</taxon>
        <taxon>Pseudomonadota</taxon>
        <taxon>Betaproteobacteria</taxon>
        <taxon>Neisseriales</taxon>
        <taxon>Leeiaceae</taxon>
        <taxon>Leeia</taxon>
    </lineage>
</organism>
<evidence type="ECO:0000313" key="2">
    <source>
        <dbReference type="Proteomes" id="UP001165395"/>
    </source>
</evidence>
<dbReference type="RefSeq" id="WP_227179148.1">
    <property type="nucleotide sequence ID" value="NZ_JAJBZT010000002.1"/>
</dbReference>
<protein>
    <submittedName>
        <fullName evidence="1">Uncharacterized protein</fullName>
    </submittedName>
</protein>